<feature type="region of interest" description="Disordered" evidence="1">
    <location>
        <begin position="1"/>
        <end position="33"/>
    </location>
</feature>
<dbReference type="AlphaFoldDB" id="A0A147EIQ9"/>
<name>A0A147EIQ9_9MICO</name>
<feature type="compositionally biased region" description="Low complexity" evidence="1">
    <location>
        <begin position="1"/>
        <end position="18"/>
    </location>
</feature>
<sequence>MSATTTPDTTPLAATDPASNGSEPIPSGPVANDDHSRAFTITSFVLGIASVVSGWTFFAPITGLVFGILALRRNTRDRTLALWGVWLNAAMLALWALAGIIAVAVFGFGALALAFAA</sequence>
<dbReference type="OrthoDB" id="4794509at2"/>
<dbReference type="RefSeq" id="WP_058594362.1">
    <property type="nucleotide sequence ID" value="NZ_LDRK01000075.1"/>
</dbReference>
<reference evidence="4 5" key="1">
    <citation type="journal article" date="2016" name="Front. Microbiol.">
        <title>Genomic Resource of Rice Seed Associated Bacteria.</title>
        <authorList>
            <person name="Midha S."/>
            <person name="Bansal K."/>
            <person name="Sharma S."/>
            <person name="Kumar N."/>
            <person name="Patil P.P."/>
            <person name="Chaudhry V."/>
            <person name="Patil P.B."/>
        </authorList>
    </citation>
    <scope>NUCLEOTIDE SEQUENCE [LARGE SCALE GENOMIC DNA]</scope>
    <source>
        <strain evidence="4 5">NS354</strain>
    </source>
</reference>
<organism evidence="4 5">
    <name type="scientific">Leucobacter chromiiresistens</name>
    <dbReference type="NCBI Taxonomy" id="1079994"/>
    <lineage>
        <taxon>Bacteria</taxon>
        <taxon>Bacillati</taxon>
        <taxon>Actinomycetota</taxon>
        <taxon>Actinomycetes</taxon>
        <taxon>Micrococcales</taxon>
        <taxon>Microbacteriaceae</taxon>
        <taxon>Leucobacter</taxon>
    </lineage>
</organism>
<dbReference type="Pfam" id="PF13828">
    <property type="entry name" value="DUF4190"/>
    <property type="match status" value="1"/>
</dbReference>
<keyword evidence="2" id="KW-0812">Transmembrane</keyword>
<evidence type="ECO:0000259" key="3">
    <source>
        <dbReference type="Pfam" id="PF13828"/>
    </source>
</evidence>
<evidence type="ECO:0000313" key="5">
    <source>
        <dbReference type="Proteomes" id="UP000070810"/>
    </source>
</evidence>
<keyword evidence="2" id="KW-1133">Transmembrane helix</keyword>
<evidence type="ECO:0000256" key="2">
    <source>
        <dbReference type="SAM" id="Phobius"/>
    </source>
</evidence>
<feature type="transmembrane region" description="Helical" evidence="2">
    <location>
        <begin position="83"/>
        <end position="116"/>
    </location>
</feature>
<feature type="transmembrane region" description="Helical" evidence="2">
    <location>
        <begin position="44"/>
        <end position="71"/>
    </location>
</feature>
<comment type="caution">
    <text evidence="4">The sequence shown here is derived from an EMBL/GenBank/DDBJ whole genome shotgun (WGS) entry which is preliminary data.</text>
</comment>
<protein>
    <recommendedName>
        <fullName evidence="3">DUF4190 domain-containing protein</fullName>
    </recommendedName>
</protein>
<dbReference type="PATRIC" id="fig|1079994.3.peg.2286"/>
<keyword evidence="5" id="KW-1185">Reference proteome</keyword>
<keyword evidence="2" id="KW-0472">Membrane</keyword>
<accession>A0A147EIQ9</accession>
<proteinExistence type="predicted"/>
<feature type="domain" description="DUF4190" evidence="3">
    <location>
        <begin position="41"/>
        <end position="98"/>
    </location>
</feature>
<dbReference type="EMBL" id="LDRK01000075">
    <property type="protein sequence ID" value="KTR84343.1"/>
    <property type="molecule type" value="Genomic_DNA"/>
</dbReference>
<dbReference type="InterPro" id="IPR025241">
    <property type="entry name" value="DUF4190"/>
</dbReference>
<evidence type="ECO:0000256" key="1">
    <source>
        <dbReference type="SAM" id="MobiDB-lite"/>
    </source>
</evidence>
<evidence type="ECO:0000313" key="4">
    <source>
        <dbReference type="EMBL" id="KTR84343.1"/>
    </source>
</evidence>
<gene>
    <name evidence="4" type="ORF">NS354_10035</name>
</gene>
<dbReference type="Proteomes" id="UP000070810">
    <property type="component" value="Unassembled WGS sequence"/>
</dbReference>